<reference evidence="2" key="1">
    <citation type="submission" date="2016-09" db="EMBL/GenBank/DDBJ databases">
        <authorList>
            <person name="Capua I."/>
            <person name="De Benedictis P."/>
            <person name="Joannis T."/>
            <person name="Lombin L.H."/>
            <person name="Cattoli G."/>
        </authorList>
    </citation>
    <scope>NUCLEOTIDE SEQUENCE</scope>
    <source>
        <strain evidence="2">B9</strain>
    </source>
</reference>
<dbReference type="EMBL" id="FMSH01000238">
    <property type="protein sequence ID" value="SCU76431.1"/>
    <property type="molecule type" value="Genomic_DNA"/>
</dbReference>
<name>A0A1K0IGB3_CUPNE</name>
<accession>A0A1K0IGB3</accession>
<evidence type="ECO:0000256" key="1">
    <source>
        <dbReference type="SAM" id="MobiDB-lite"/>
    </source>
</evidence>
<feature type="compositionally biased region" description="Basic residues" evidence="1">
    <location>
        <begin position="50"/>
        <end position="70"/>
    </location>
</feature>
<sequence length="78" mass="9115">MKIKRPGAVPRRVCALVRSQRWVTMTDSARYLLASSLSYRRNTQGSTKSIAHRGKTNLRSGRKSRTRQYRRCWTTDSR</sequence>
<organism evidence="2">
    <name type="scientific">Cupriavidus necator</name>
    <name type="common">Alcaligenes eutrophus</name>
    <name type="synonym">Ralstonia eutropha</name>
    <dbReference type="NCBI Taxonomy" id="106590"/>
    <lineage>
        <taxon>Bacteria</taxon>
        <taxon>Pseudomonadati</taxon>
        <taxon>Pseudomonadota</taxon>
        <taxon>Betaproteobacteria</taxon>
        <taxon>Burkholderiales</taxon>
        <taxon>Burkholderiaceae</taxon>
        <taxon>Cupriavidus</taxon>
    </lineage>
</organism>
<proteinExistence type="predicted"/>
<dbReference type="AlphaFoldDB" id="A0A1K0IGB3"/>
<feature type="region of interest" description="Disordered" evidence="1">
    <location>
        <begin position="42"/>
        <end position="78"/>
    </location>
</feature>
<gene>
    <name evidence="2" type="ORF">CNECB9_3120004</name>
</gene>
<protein>
    <submittedName>
        <fullName evidence="2">Uncharacterized protein</fullName>
    </submittedName>
</protein>
<evidence type="ECO:0000313" key="2">
    <source>
        <dbReference type="EMBL" id="SCU76431.1"/>
    </source>
</evidence>